<reference evidence="1 2" key="1">
    <citation type="submission" date="2019-02" db="EMBL/GenBank/DDBJ databases">
        <title>Prokaryotic population dynamics and viral predation in marine succession experiment using metagenomics: the confinement effect.</title>
        <authorList>
            <person name="Haro-Moreno J.M."/>
            <person name="Rodriguez-Valera F."/>
            <person name="Lopez-Perez M."/>
        </authorList>
    </citation>
    <scope>NUCLEOTIDE SEQUENCE [LARGE SCALE GENOMIC DNA]</scope>
    <source>
        <strain evidence="1">MED-G157</strain>
    </source>
</reference>
<dbReference type="EMBL" id="SHAG01000076">
    <property type="protein sequence ID" value="RZO74510.1"/>
    <property type="molecule type" value="Genomic_DNA"/>
</dbReference>
<dbReference type="AlphaFoldDB" id="A0A520RW86"/>
<evidence type="ECO:0000313" key="1">
    <source>
        <dbReference type="EMBL" id="RZO74510.1"/>
    </source>
</evidence>
<proteinExistence type="predicted"/>
<organism evidence="1 2">
    <name type="scientific">OM182 bacterium</name>
    <dbReference type="NCBI Taxonomy" id="2510334"/>
    <lineage>
        <taxon>Bacteria</taxon>
        <taxon>Pseudomonadati</taxon>
        <taxon>Pseudomonadota</taxon>
        <taxon>Gammaproteobacteria</taxon>
        <taxon>OMG group</taxon>
        <taxon>OM182 clade</taxon>
    </lineage>
</organism>
<evidence type="ECO:0000313" key="2">
    <source>
        <dbReference type="Proteomes" id="UP000316199"/>
    </source>
</evidence>
<accession>A0A520RW86</accession>
<dbReference type="Proteomes" id="UP000316199">
    <property type="component" value="Unassembled WGS sequence"/>
</dbReference>
<comment type="caution">
    <text evidence="1">The sequence shown here is derived from an EMBL/GenBank/DDBJ whole genome shotgun (WGS) entry which is preliminary data.</text>
</comment>
<protein>
    <submittedName>
        <fullName evidence="1">Uncharacterized protein</fullName>
    </submittedName>
</protein>
<sequence length="216" mass="23885">MKILIVTLILILILLSAGFAWLSIGSWGAFNGLSSPDSLVSEWVSNSRSLNDSGRKLQIQTRAPLVMWSVIEGDYIPEIRGYQGNVEGAIPLALKIKWSWEITVGENITIFIPQIDSHFTVTVTQVKSQLRGIKVITATSVDDAVELLLTLGQNSTFANLGTPQGSYELVGTASYGWLVPSKNMDQHIDYVKSDYVLEKIREPSFKKQDIRGEAND</sequence>
<name>A0A520RW86_9GAMM</name>
<gene>
    <name evidence="1" type="ORF">EVA68_08880</name>
</gene>